<organism evidence="2 3">
    <name type="scientific">Glossina morsitans morsitans</name>
    <name type="common">Savannah tsetse fly</name>
    <dbReference type="NCBI Taxonomy" id="37546"/>
    <lineage>
        <taxon>Eukaryota</taxon>
        <taxon>Metazoa</taxon>
        <taxon>Ecdysozoa</taxon>
        <taxon>Arthropoda</taxon>
        <taxon>Hexapoda</taxon>
        <taxon>Insecta</taxon>
        <taxon>Pterygota</taxon>
        <taxon>Neoptera</taxon>
        <taxon>Endopterygota</taxon>
        <taxon>Diptera</taxon>
        <taxon>Brachycera</taxon>
        <taxon>Muscomorpha</taxon>
        <taxon>Hippoboscoidea</taxon>
        <taxon>Glossinidae</taxon>
        <taxon>Glossina</taxon>
    </lineage>
</organism>
<protein>
    <submittedName>
        <fullName evidence="2">Uncharacterized protein</fullName>
    </submittedName>
</protein>
<evidence type="ECO:0000313" key="2">
    <source>
        <dbReference type="EnsemblMetazoa" id="GMOY006044-PA"/>
    </source>
</evidence>
<keyword evidence="3" id="KW-1185">Reference proteome</keyword>
<name>A0A1B0FQ51_GLOMM</name>
<dbReference type="AlphaFoldDB" id="A0A1B0FQ51"/>
<dbReference type="EMBL" id="CCAG010006700">
    <property type="status" value="NOT_ANNOTATED_CDS"/>
    <property type="molecule type" value="Genomic_DNA"/>
</dbReference>
<dbReference type="EnsemblMetazoa" id="GMOY006044-RA">
    <property type="protein sequence ID" value="GMOY006044-PA"/>
    <property type="gene ID" value="GMOY006044"/>
</dbReference>
<evidence type="ECO:0000313" key="3">
    <source>
        <dbReference type="Proteomes" id="UP000092444"/>
    </source>
</evidence>
<sequence length="52" mass="6017">MLMIGAESYLRKDNEDTGETPQISENEENTIYNSHAFQGPIQVYYTEEQCTQ</sequence>
<proteinExistence type="predicted"/>
<evidence type="ECO:0000256" key="1">
    <source>
        <dbReference type="SAM" id="MobiDB-lite"/>
    </source>
</evidence>
<dbReference type="Proteomes" id="UP000092444">
    <property type="component" value="Unassembled WGS sequence"/>
</dbReference>
<feature type="region of interest" description="Disordered" evidence="1">
    <location>
        <begin position="1"/>
        <end position="27"/>
    </location>
</feature>
<dbReference type="VEuPathDB" id="VectorBase:GMOY006044"/>
<reference evidence="2" key="1">
    <citation type="submission" date="2020-05" db="UniProtKB">
        <authorList>
            <consortium name="EnsemblMetazoa"/>
        </authorList>
    </citation>
    <scope>IDENTIFICATION</scope>
    <source>
        <strain evidence="2">Yale</strain>
    </source>
</reference>
<accession>A0A1B0FQ51</accession>